<dbReference type="Pfam" id="PF04229">
    <property type="entry name" value="GrpB"/>
    <property type="match status" value="1"/>
</dbReference>
<dbReference type="InterPro" id="IPR007344">
    <property type="entry name" value="GrpB/CoaE"/>
</dbReference>
<dbReference type="PANTHER" id="PTHR34822:SF1">
    <property type="entry name" value="GRPB FAMILY PROTEIN"/>
    <property type="match status" value="1"/>
</dbReference>
<accession>A0A9D1XN42</accession>
<protein>
    <submittedName>
        <fullName evidence="1">GrpB family protein</fullName>
    </submittedName>
</protein>
<comment type="caution">
    <text evidence="1">The sequence shown here is derived from an EMBL/GenBank/DDBJ whole genome shotgun (WGS) entry which is preliminary data.</text>
</comment>
<dbReference type="Gene3D" id="3.30.460.10">
    <property type="entry name" value="Beta Polymerase, domain 2"/>
    <property type="match status" value="1"/>
</dbReference>
<evidence type="ECO:0000313" key="2">
    <source>
        <dbReference type="Proteomes" id="UP000886724"/>
    </source>
</evidence>
<dbReference type="InterPro" id="IPR043519">
    <property type="entry name" value="NT_sf"/>
</dbReference>
<dbReference type="EMBL" id="DXET01000255">
    <property type="protein sequence ID" value="HIX82568.1"/>
    <property type="molecule type" value="Genomic_DNA"/>
</dbReference>
<reference evidence="1" key="1">
    <citation type="journal article" date="2021" name="PeerJ">
        <title>Extensive microbial diversity within the chicken gut microbiome revealed by metagenomics and culture.</title>
        <authorList>
            <person name="Gilroy R."/>
            <person name="Ravi A."/>
            <person name="Getino M."/>
            <person name="Pursley I."/>
            <person name="Horton D.L."/>
            <person name="Alikhan N.F."/>
            <person name="Baker D."/>
            <person name="Gharbi K."/>
            <person name="Hall N."/>
            <person name="Watson M."/>
            <person name="Adriaenssens E.M."/>
            <person name="Foster-Nyarko E."/>
            <person name="Jarju S."/>
            <person name="Secka A."/>
            <person name="Antonio M."/>
            <person name="Oren A."/>
            <person name="Chaudhuri R.R."/>
            <person name="La Ragione R."/>
            <person name="Hildebrand F."/>
            <person name="Pallen M.J."/>
        </authorList>
    </citation>
    <scope>NUCLEOTIDE SEQUENCE</scope>
    <source>
        <strain evidence="1">ChiGjej1B1-14440</strain>
    </source>
</reference>
<dbReference type="SUPFAM" id="SSF81301">
    <property type="entry name" value="Nucleotidyltransferase"/>
    <property type="match status" value="1"/>
</dbReference>
<dbReference type="Proteomes" id="UP000886724">
    <property type="component" value="Unassembled WGS sequence"/>
</dbReference>
<reference evidence="1" key="2">
    <citation type="submission" date="2021-04" db="EMBL/GenBank/DDBJ databases">
        <authorList>
            <person name="Gilroy R."/>
        </authorList>
    </citation>
    <scope>NUCLEOTIDE SEQUENCE</scope>
    <source>
        <strain evidence="1">ChiGjej1B1-14440</strain>
    </source>
</reference>
<proteinExistence type="predicted"/>
<gene>
    <name evidence="1" type="ORF">H9980_11465</name>
</gene>
<organism evidence="1 2">
    <name type="scientific">Candidatus Erysipelatoclostridium merdavium</name>
    <dbReference type="NCBI Taxonomy" id="2838566"/>
    <lineage>
        <taxon>Bacteria</taxon>
        <taxon>Bacillati</taxon>
        <taxon>Bacillota</taxon>
        <taxon>Erysipelotrichia</taxon>
        <taxon>Erysipelotrichales</taxon>
        <taxon>Erysipelotrichales incertae sedis</taxon>
    </lineage>
</organism>
<name>A0A9D1XN42_9FIRM</name>
<sequence>MEVDKVEVVDYNEEWPRKYVYEANVIRNILVGELITITHIGSTAVPGLKAKPTIDILAFVKDVKKLDDLNEKFEAAGYRCLGEDGIKGRRFFMKSDNSVHVHAYDDNNRDRIEALLAFYDYLKDNPEVAKEYEDLKVKLAKKYPRNIKKYTQGKAAFTKEIETKAVNRYRHKDIEQI</sequence>
<dbReference type="PANTHER" id="PTHR34822">
    <property type="entry name" value="GRPB DOMAIN PROTEIN (AFU_ORTHOLOGUE AFUA_1G01530)"/>
    <property type="match status" value="1"/>
</dbReference>
<dbReference type="AlphaFoldDB" id="A0A9D1XN42"/>
<evidence type="ECO:0000313" key="1">
    <source>
        <dbReference type="EMBL" id="HIX82568.1"/>
    </source>
</evidence>